<evidence type="ECO:0000256" key="1">
    <source>
        <dbReference type="SAM" id="MobiDB-lite"/>
    </source>
</evidence>
<feature type="compositionally biased region" description="Polar residues" evidence="1">
    <location>
        <begin position="293"/>
        <end position="310"/>
    </location>
</feature>
<dbReference type="EMBL" id="JADBJN010000003">
    <property type="protein sequence ID" value="KAG5669961.1"/>
    <property type="molecule type" value="Genomic_DNA"/>
</dbReference>
<proteinExistence type="predicted"/>
<name>A0A9J6BJ93_POLVA</name>
<evidence type="ECO:0000313" key="2">
    <source>
        <dbReference type="EMBL" id="KAG5669961.1"/>
    </source>
</evidence>
<protein>
    <submittedName>
        <fullName evidence="2">Uncharacterized protein</fullName>
    </submittedName>
</protein>
<dbReference type="OrthoDB" id="7744478at2759"/>
<feature type="compositionally biased region" description="Basic and acidic residues" evidence="1">
    <location>
        <begin position="317"/>
        <end position="330"/>
    </location>
</feature>
<sequence>MDHLRKAFGNPQIVVNSARKQVQELSLPKKLTQAALTEASTTISAYLEACRQANIQSHDRSLAWKVYNQLGSRHAEEYYSFFKLNYPHEAREERLDVLIEFFDSIRDVLPIGTYSSFQGNKDTNKPKSFQLNSISNNDQSSQGHSSNANSQQQRGPTRGSPNDKPKPDAYYIKDVKESKHLGYFTDKVKDYPKKCHLCGKNNHYTIECRNYKTKTINERLKLIQEKQLCSSCVIATDHQARQCQLRKGCGIRSGFKHCNALHHYSLHNKNNAQFPANTNKAESSNSNGASSATDTLSNKYQGYSVTGAQGNNKRNRQRLERRARSNERRVNFRPQVDQIPPPRRPIFERLGPNPLDDNLVNIVQRRRLSVLKFPSIPDDVKLVDFLNALGRFMRGITGATREYNYINKTIGPSIFVYVISPEEVDEAVGRGFPFEFASGQQVVHPLLMATTITSVKIEHIQNEPVERIPTLMIRELSQITSRHAISITSDAAQIVTEAGAYVTHVRVPAKDFTLNRLAGIAFVGISSHHQADALKNHVHERCAKRIPFALSEQFPVLIPTSLAQQPQDKAWHRRAAIRNMLIYRGNPFERV</sequence>
<feature type="compositionally biased region" description="Polar residues" evidence="1">
    <location>
        <begin position="116"/>
        <end position="155"/>
    </location>
</feature>
<gene>
    <name evidence="2" type="ORF">PVAND_000250</name>
</gene>
<keyword evidence="3" id="KW-1185">Reference proteome</keyword>
<dbReference type="AlphaFoldDB" id="A0A9J6BJ93"/>
<reference evidence="2" key="1">
    <citation type="submission" date="2021-03" db="EMBL/GenBank/DDBJ databases">
        <title>Chromosome level genome of the anhydrobiotic midge Polypedilum vanderplanki.</title>
        <authorList>
            <person name="Yoshida Y."/>
            <person name="Kikawada T."/>
            <person name="Gusev O."/>
        </authorList>
    </citation>
    <scope>NUCLEOTIDE SEQUENCE</scope>
    <source>
        <strain evidence="2">NIAS01</strain>
        <tissue evidence="2">Whole body or cell culture</tissue>
    </source>
</reference>
<dbReference type="PANTHER" id="PTHR47331">
    <property type="entry name" value="PHD-TYPE DOMAIN-CONTAINING PROTEIN"/>
    <property type="match status" value="1"/>
</dbReference>
<feature type="compositionally biased region" description="Low complexity" evidence="1">
    <location>
        <begin position="279"/>
        <end position="292"/>
    </location>
</feature>
<comment type="caution">
    <text evidence="2">The sequence shown here is derived from an EMBL/GenBank/DDBJ whole genome shotgun (WGS) entry which is preliminary data.</text>
</comment>
<accession>A0A9J6BJ93</accession>
<feature type="region of interest" description="Disordered" evidence="1">
    <location>
        <begin position="116"/>
        <end position="169"/>
    </location>
</feature>
<evidence type="ECO:0000313" key="3">
    <source>
        <dbReference type="Proteomes" id="UP001107558"/>
    </source>
</evidence>
<dbReference type="Proteomes" id="UP001107558">
    <property type="component" value="Chromosome 3"/>
</dbReference>
<organism evidence="2 3">
    <name type="scientific">Polypedilum vanderplanki</name>
    <name type="common">Sleeping chironomid midge</name>
    <dbReference type="NCBI Taxonomy" id="319348"/>
    <lineage>
        <taxon>Eukaryota</taxon>
        <taxon>Metazoa</taxon>
        <taxon>Ecdysozoa</taxon>
        <taxon>Arthropoda</taxon>
        <taxon>Hexapoda</taxon>
        <taxon>Insecta</taxon>
        <taxon>Pterygota</taxon>
        <taxon>Neoptera</taxon>
        <taxon>Endopterygota</taxon>
        <taxon>Diptera</taxon>
        <taxon>Nematocera</taxon>
        <taxon>Chironomoidea</taxon>
        <taxon>Chironomidae</taxon>
        <taxon>Chironominae</taxon>
        <taxon>Polypedilum</taxon>
        <taxon>Polypedilum</taxon>
    </lineage>
</organism>
<feature type="region of interest" description="Disordered" evidence="1">
    <location>
        <begin position="271"/>
        <end position="330"/>
    </location>
</feature>